<sequence length="872" mass="99412">MRKKKCLRKVGQLFVFLMLVSQFGCDALTNKPQISIVTDTGPGEPVNHGLAEITNELRAKRISFETVGSIEEAQGKHIVVVGLSEGNGAAAQLLVAENRAVPAEPESLAIWSTRFDGRPGWVIAGSDNRGLMYGLLDVAERISWATDSQEPLTAIVEVTEKPDAAERAISIYTMNRAYWESRFYDEAYWDRYLNTLAKNRFNSLVLIFGYENGGFLAPVYPYFFDVDGFPDVHMVGIDSGQQKRNLAMLNRLVEMAHERGIRFSVGIWDHIYRGGVQGGGVPEYKEAPNQPQEHLVWGVTADNLTAYTKAGMEKFIKVVPGLDGIQLRVHWESGLTAAEQLVFFPEIFRMVKKTAPNLRLDIRAKELPDQIIDDALEIGVNFRLTTKFWMEQMGMPYHPTKTNPEESPIRHSYAYLLRYPQKYKMHWRLWNGGTSRMLLWGSPAYVKRFVEATHLYDGEGFEVNEPLATKMEAQPHDAQPFELIKPDYQYYDYEFERYWHFFQTFGRMGYNPDTSPEVWEKAFQKRFGNEVGPIIEQALHKASWVLPRIVTSVFPYREFPMTRGWPEKERLGDLPAYSTAEFSDMQQFANFTDEANLLVDGGEEPRILPSENSRWFEQVSQDINRLVSEAEKYMPNERNRELEVTIADLKILSNLALFHSRRIPAAVSYCLFEKTKDVTALDDAIAFEREAITAWSQIVAASKDVFNDDLLFGVCNAGLCGHWKDELEALERGLRELEQKRDEMPTTGAAIRTAPRYQTASDKGQLFNVVHDPVVTNPVGEPLKITVTIKAPAGVKWVRLRHRSVNQEKPYKTLPMLRSGSADTYSAVVAAGEIDPTWDYMYFIEMMDDAGNGRIYPDLNEETPYIIVKLIR</sequence>
<protein>
    <recommendedName>
        <fullName evidence="5">Glycosyl hydrolase family 67 N-terminus</fullName>
    </recommendedName>
</protein>
<dbReference type="SUPFAM" id="SSF55545">
    <property type="entry name" value="beta-N-acetylhexosaminidase-like domain"/>
    <property type="match status" value="1"/>
</dbReference>
<keyword evidence="4" id="KW-1185">Reference proteome</keyword>
<accession>A0A1H7UK48</accession>
<reference evidence="4" key="1">
    <citation type="submission" date="2016-10" db="EMBL/GenBank/DDBJ databases">
        <authorList>
            <person name="Varghese N."/>
            <person name="Submissions S."/>
        </authorList>
    </citation>
    <scope>NUCLEOTIDE SEQUENCE [LARGE SCALE GENOMIC DNA]</scope>
    <source>
        <strain evidence="4">Jip14</strain>
    </source>
</reference>
<feature type="signal peptide" evidence="2">
    <location>
        <begin position="1"/>
        <end position="27"/>
    </location>
</feature>
<keyword evidence="1" id="KW-0378">Hydrolase</keyword>
<evidence type="ECO:0000256" key="1">
    <source>
        <dbReference type="ARBA" id="ARBA00022801"/>
    </source>
</evidence>
<dbReference type="Gene3D" id="3.30.379.10">
    <property type="entry name" value="Chitobiase/beta-hexosaminidase domain 2-like"/>
    <property type="match status" value="1"/>
</dbReference>
<dbReference type="GO" id="GO:0005975">
    <property type="term" value="P:carbohydrate metabolic process"/>
    <property type="evidence" value="ECO:0007669"/>
    <property type="project" value="UniProtKB-ARBA"/>
</dbReference>
<proteinExistence type="predicted"/>
<dbReference type="Proteomes" id="UP000198916">
    <property type="component" value="Unassembled WGS sequence"/>
</dbReference>
<gene>
    <name evidence="3" type="ORF">SAMN05421740_11710</name>
</gene>
<name>A0A1H7UK48_9SPHI</name>
<dbReference type="AlphaFoldDB" id="A0A1H7UK48"/>
<feature type="chain" id="PRO_5011680127" description="Glycosyl hydrolase family 67 N-terminus" evidence="2">
    <location>
        <begin position="28"/>
        <end position="872"/>
    </location>
</feature>
<evidence type="ECO:0008006" key="5">
    <source>
        <dbReference type="Google" id="ProtNLM"/>
    </source>
</evidence>
<dbReference type="RefSeq" id="WP_177181290.1">
    <property type="nucleotide sequence ID" value="NZ_FNZR01000017.1"/>
</dbReference>
<dbReference type="GO" id="GO:0016787">
    <property type="term" value="F:hydrolase activity"/>
    <property type="evidence" value="ECO:0007669"/>
    <property type="project" value="UniProtKB-KW"/>
</dbReference>
<keyword evidence="2" id="KW-0732">Signal</keyword>
<dbReference type="EMBL" id="FNZR01000017">
    <property type="protein sequence ID" value="SEL97393.1"/>
    <property type="molecule type" value="Genomic_DNA"/>
</dbReference>
<dbReference type="InterPro" id="IPR029018">
    <property type="entry name" value="Hex-like_dom2"/>
</dbReference>
<evidence type="ECO:0000256" key="2">
    <source>
        <dbReference type="SAM" id="SignalP"/>
    </source>
</evidence>
<dbReference type="STRING" id="332977.SAMN05421740_11710"/>
<organism evidence="3 4">
    <name type="scientific">Parapedobacter koreensis</name>
    <dbReference type="NCBI Taxonomy" id="332977"/>
    <lineage>
        <taxon>Bacteria</taxon>
        <taxon>Pseudomonadati</taxon>
        <taxon>Bacteroidota</taxon>
        <taxon>Sphingobacteriia</taxon>
        <taxon>Sphingobacteriales</taxon>
        <taxon>Sphingobacteriaceae</taxon>
        <taxon>Parapedobacter</taxon>
    </lineage>
</organism>
<evidence type="ECO:0000313" key="4">
    <source>
        <dbReference type="Proteomes" id="UP000198916"/>
    </source>
</evidence>
<evidence type="ECO:0000313" key="3">
    <source>
        <dbReference type="EMBL" id="SEL97393.1"/>
    </source>
</evidence>